<keyword evidence="3" id="KW-1185">Reference proteome</keyword>
<dbReference type="SUPFAM" id="SSF52091">
    <property type="entry name" value="SpoIIaa-like"/>
    <property type="match status" value="1"/>
</dbReference>
<evidence type="ECO:0000313" key="2">
    <source>
        <dbReference type="EMBL" id="MBC3845370.1"/>
    </source>
</evidence>
<dbReference type="Gene3D" id="3.30.750.24">
    <property type="entry name" value="STAS domain"/>
    <property type="match status" value="1"/>
</dbReference>
<dbReference type="RefSeq" id="WP_186844482.1">
    <property type="nucleotide sequence ID" value="NZ_JACOME010000001.1"/>
</dbReference>
<evidence type="ECO:0000313" key="3">
    <source>
        <dbReference type="Proteomes" id="UP000607435"/>
    </source>
</evidence>
<accession>A0ABR6XY12</accession>
<comment type="caution">
    <text evidence="2">The sequence shown here is derived from an EMBL/GenBank/DDBJ whole genome shotgun (WGS) entry which is preliminary data.</text>
</comment>
<feature type="domain" description="STAS" evidence="1">
    <location>
        <begin position="1"/>
        <end position="93"/>
    </location>
</feature>
<protein>
    <submittedName>
        <fullName evidence="2">STAS domain-containing protein</fullName>
    </submittedName>
</protein>
<gene>
    <name evidence="2" type="ORF">H6H04_03170</name>
</gene>
<name>A0ABR6XY12_9FLAO</name>
<dbReference type="Proteomes" id="UP000607435">
    <property type="component" value="Unassembled WGS sequence"/>
</dbReference>
<dbReference type="InterPro" id="IPR036513">
    <property type="entry name" value="STAS_dom_sf"/>
</dbReference>
<reference evidence="2 3" key="1">
    <citation type="submission" date="2020-08" db="EMBL/GenBank/DDBJ databases">
        <title>Winogradskyella ouciana sp. nov., isolated from the hadal seawater of the Mariana Trench.</title>
        <authorList>
            <person name="He X."/>
        </authorList>
    </citation>
    <scope>NUCLEOTIDE SEQUENCE [LARGE SCALE GENOMIC DNA]</scope>
    <source>
        <strain evidence="2 3">KCTC 22026</strain>
    </source>
</reference>
<dbReference type="EMBL" id="JACOME010000001">
    <property type="protein sequence ID" value="MBC3845370.1"/>
    <property type="molecule type" value="Genomic_DNA"/>
</dbReference>
<organism evidence="2 3">
    <name type="scientific">Winogradskyella echinorum</name>
    <dbReference type="NCBI Taxonomy" id="538189"/>
    <lineage>
        <taxon>Bacteria</taxon>
        <taxon>Pseudomonadati</taxon>
        <taxon>Bacteroidota</taxon>
        <taxon>Flavobacteriia</taxon>
        <taxon>Flavobacteriales</taxon>
        <taxon>Flavobacteriaceae</taxon>
        <taxon>Winogradskyella</taxon>
    </lineage>
</organism>
<dbReference type="InterPro" id="IPR002645">
    <property type="entry name" value="STAS_dom"/>
</dbReference>
<evidence type="ECO:0000259" key="1">
    <source>
        <dbReference type="PROSITE" id="PS50801"/>
    </source>
</evidence>
<dbReference type="PROSITE" id="PS50801">
    <property type="entry name" value="STAS"/>
    <property type="match status" value="1"/>
</dbReference>
<dbReference type="Pfam" id="PF01740">
    <property type="entry name" value="STAS"/>
    <property type="match status" value="1"/>
</dbReference>
<proteinExistence type="predicted"/>
<sequence>MALTIKENHGVYSVVGSLNATTATNFQMYFENILNTSDTLTIDIGNIEEINTNGINAIKTLYVNAKTTDKHLLIIGNVSEHIYNSLQTIKIAA</sequence>